<sequence>MGRIWSRPEERELTVHVLTGDRKRAGTDANVWLILYDEKGQATESFKLNRTLHNDHERGATCTFFFPSGVGFGQPMKQRPFAKLQAVNYDICWNRLLPVATIQNGLT</sequence>
<dbReference type="SUPFAM" id="SSF49723">
    <property type="entry name" value="Lipase/lipooxygenase domain (PLAT/LH2 domain)"/>
    <property type="match status" value="1"/>
</dbReference>
<dbReference type="InterPro" id="IPR001024">
    <property type="entry name" value="PLAT/LH2_dom"/>
</dbReference>
<dbReference type="Pfam" id="PF01477">
    <property type="entry name" value="PLAT"/>
    <property type="match status" value="1"/>
</dbReference>
<keyword evidence="4" id="KW-1185">Reference proteome</keyword>
<dbReference type="PROSITE" id="PS50095">
    <property type="entry name" value="PLAT"/>
    <property type="match status" value="1"/>
</dbReference>
<protein>
    <submittedName>
        <fullName evidence="3">PLAT domain-containing protein</fullName>
    </submittedName>
</protein>
<gene>
    <name evidence="3" type="primary">AVEN_274155_1</name>
    <name evidence="3" type="ORF">CDAR_102001</name>
</gene>
<dbReference type="AlphaFoldDB" id="A0AAV4UAK6"/>
<dbReference type="Proteomes" id="UP001054837">
    <property type="component" value="Unassembled WGS sequence"/>
</dbReference>
<evidence type="ECO:0000313" key="4">
    <source>
        <dbReference type="Proteomes" id="UP001054837"/>
    </source>
</evidence>
<organism evidence="3 4">
    <name type="scientific">Caerostris darwini</name>
    <dbReference type="NCBI Taxonomy" id="1538125"/>
    <lineage>
        <taxon>Eukaryota</taxon>
        <taxon>Metazoa</taxon>
        <taxon>Ecdysozoa</taxon>
        <taxon>Arthropoda</taxon>
        <taxon>Chelicerata</taxon>
        <taxon>Arachnida</taxon>
        <taxon>Araneae</taxon>
        <taxon>Araneomorphae</taxon>
        <taxon>Entelegynae</taxon>
        <taxon>Araneoidea</taxon>
        <taxon>Araneidae</taxon>
        <taxon>Caerostris</taxon>
    </lineage>
</organism>
<dbReference type="EMBL" id="BPLQ01010977">
    <property type="protein sequence ID" value="GIY54804.1"/>
    <property type="molecule type" value="Genomic_DNA"/>
</dbReference>
<name>A0AAV4UAK6_9ARAC</name>
<evidence type="ECO:0000259" key="2">
    <source>
        <dbReference type="PROSITE" id="PS50095"/>
    </source>
</evidence>
<accession>A0AAV4UAK6</accession>
<comment type="caution">
    <text evidence="3">The sequence shown here is derived from an EMBL/GenBank/DDBJ whole genome shotgun (WGS) entry which is preliminary data.</text>
</comment>
<comment type="caution">
    <text evidence="1">Lacks conserved residue(s) required for the propagation of feature annotation.</text>
</comment>
<dbReference type="Gene3D" id="2.40.180.10">
    <property type="entry name" value="Catalase core domain"/>
    <property type="match status" value="1"/>
</dbReference>
<evidence type="ECO:0000256" key="1">
    <source>
        <dbReference type="PROSITE-ProRule" id="PRU00152"/>
    </source>
</evidence>
<proteinExistence type="predicted"/>
<feature type="domain" description="PLAT" evidence="2">
    <location>
        <begin position="11"/>
        <end position="107"/>
    </location>
</feature>
<reference evidence="3 4" key="1">
    <citation type="submission" date="2021-06" db="EMBL/GenBank/DDBJ databases">
        <title>Caerostris darwini draft genome.</title>
        <authorList>
            <person name="Kono N."/>
            <person name="Arakawa K."/>
        </authorList>
    </citation>
    <scope>NUCLEOTIDE SEQUENCE [LARGE SCALE GENOMIC DNA]</scope>
</reference>
<evidence type="ECO:0000313" key="3">
    <source>
        <dbReference type="EMBL" id="GIY54804.1"/>
    </source>
</evidence>
<dbReference type="InterPro" id="IPR036392">
    <property type="entry name" value="PLAT/LH2_dom_sf"/>
</dbReference>